<protein>
    <submittedName>
        <fullName evidence="4">Ribosomal protein S18 acetylase RimI-like enzyme</fullName>
    </submittedName>
</protein>
<dbReference type="Proteomes" id="UP000268727">
    <property type="component" value="Unassembled WGS sequence"/>
</dbReference>
<keyword evidence="4" id="KW-0689">Ribosomal protein</keyword>
<dbReference type="RefSeq" id="WP_246037583.1">
    <property type="nucleotide sequence ID" value="NZ_RJKM01000001.1"/>
</dbReference>
<keyword evidence="5" id="KW-1185">Reference proteome</keyword>
<name>A0A3N1H339_9PSEU</name>
<sequence>MSSWTVQPEPVDSPTAVAVIRTYLAEIIGRYYGRPATPAEVDRAIADDPTDDLVRFFVGRRAGAVRGCVGFRLVDRETAEMKRMFVDPTARGTGGGAALLAAVEEAAVSFGAAAIRLDTRTDLVEARALYARHGYREVSAFNDDRYAEHWFEKRL</sequence>
<dbReference type="AlphaFoldDB" id="A0A3N1H339"/>
<dbReference type="PROSITE" id="PS51186">
    <property type="entry name" value="GNAT"/>
    <property type="match status" value="1"/>
</dbReference>
<dbReference type="Pfam" id="PF00583">
    <property type="entry name" value="Acetyltransf_1"/>
    <property type="match status" value="1"/>
</dbReference>
<dbReference type="PANTHER" id="PTHR43877">
    <property type="entry name" value="AMINOALKYLPHOSPHONATE N-ACETYLTRANSFERASE-RELATED-RELATED"/>
    <property type="match status" value="1"/>
</dbReference>
<evidence type="ECO:0000313" key="5">
    <source>
        <dbReference type="Proteomes" id="UP000268727"/>
    </source>
</evidence>
<keyword evidence="1" id="KW-0808">Transferase</keyword>
<accession>A0A3N1H339</accession>
<evidence type="ECO:0000256" key="1">
    <source>
        <dbReference type="ARBA" id="ARBA00022679"/>
    </source>
</evidence>
<dbReference type="GO" id="GO:0016747">
    <property type="term" value="F:acyltransferase activity, transferring groups other than amino-acyl groups"/>
    <property type="evidence" value="ECO:0007669"/>
    <property type="project" value="InterPro"/>
</dbReference>
<feature type="domain" description="N-acetyltransferase" evidence="3">
    <location>
        <begin position="18"/>
        <end position="155"/>
    </location>
</feature>
<dbReference type="PANTHER" id="PTHR43877:SF2">
    <property type="entry name" value="AMINOALKYLPHOSPHONATE N-ACETYLTRANSFERASE-RELATED"/>
    <property type="match status" value="1"/>
</dbReference>
<reference evidence="4 5" key="1">
    <citation type="submission" date="2018-11" db="EMBL/GenBank/DDBJ databases">
        <title>Sequencing the genomes of 1000 actinobacteria strains.</title>
        <authorList>
            <person name="Klenk H.-P."/>
        </authorList>
    </citation>
    <scope>NUCLEOTIDE SEQUENCE [LARGE SCALE GENOMIC DNA]</scope>
    <source>
        <strain evidence="4 5">DSM 44231</strain>
    </source>
</reference>
<dbReference type="EMBL" id="RJKM01000001">
    <property type="protein sequence ID" value="ROP36836.1"/>
    <property type="molecule type" value="Genomic_DNA"/>
</dbReference>
<keyword evidence="4" id="KW-0687">Ribonucleoprotein</keyword>
<dbReference type="InterPro" id="IPR050832">
    <property type="entry name" value="Bact_Acetyltransf"/>
</dbReference>
<keyword evidence="2" id="KW-0012">Acyltransferase</keyword>
<dbReference type="InterPro" id="IPR016181">
    <property type="entry name" value="Acyl_CoA_acyltransferase"/>
</dbReference>
<gene>
    <name evidence="4" type="ORF">EDD40_2115</name>
</gene>
<proteinExistence type="predicted"/>
<dbReference type="SUPFAM" id="SSF55729">
    <property type="entry name" value="Acyl-CoA N-acyltransferases (Nat)"/>
    <property type="match status" value="1"/>
</dbReference>
<dbReference type="Gene3D" id="3.40.630.30">
    <property type="match status" value="1"/>
</dbReference>
<dbReference type="GO" id="GO:0005840">
    <property type="term" value="C:ribosome"/>
    <property type="evidence" value="ECO:0007669"/>
    <property type="project" value="UniProtKB-KW"/>
</dbReference>
<evidence type="ECO:0000259" key="3">
    <source>
        <dbReference type="PROSITE" id="PS51186"/>
    </source>
</evidence>
<organism evidence="4 5">
    <name type="scientific">Saccharothrix texasensis</name>
    <dbReference type="NCBI Taxonomy" id="103734"/>
    <lineage>
        <taxon>Bacteria</taxon>
        <taxon>Bacillati</taxon>
        <taxon>Actinomycetota</taxon>
        <taxon>Actinomycetes</taxon>
        <taxon>Pseudonocardiales</taxon>
        <taxon>Pseudonocardiaceae</taxon>
        <taxon>Saccharothrix</taxon>
    </lineage>
</organism>
<evidence type="ECO:0000313" key="4">
    <source>
        <dbReference type="EMBL" id="ROP36836.1"/>
    </source>
</evidence>
<evidence type="ECO:0000256" key="2">
    <source>
        <dbReference type="ARBA" id="ARBA00023315"/>
    </source>
</evidence>
<comment type="caution">
    <text evidence="4">The sequence shown here is derived from an EMBL/GenBank/DDBJ whole genome shotgun (WGS) entry which is preliminary data.</text>
</comment>
<dbReference type="InterPro" id="IPR000182">
    <property type="entry name" value="GNAT_dom"/>
</dbReference>